<dbReference type="GO" id="GO:0005737">
    <property type="term" value="C:cytoplasm"/>
    <property type="evidence" value="ECO:0007669"/>
    <property type="project" value="TreeGrafter"/>
</dbReference>
<reference evidence="3 4" key="1">
    <citation type="journal article" date="2012" name="ISME J.">
        <title>Genomic insights to SAR86, an abundant and uncultivated marine bacterial lineage.</title>
        <authorList>
            <person name="Dupont C.L."/>
            <person name="Rusch D.B."/>
            <person name="Yooseph S."/>
            <person name="Lombardo M.J."/>
            <person name="Richter R.A."/>
            <person name="Valas R."/>
            <person name="Novotny M."/>
            <person name="Yee-Greenbaum J."/>
            <person name="Selengut J.D."/>
            <person name="Haft D.H."/>
            <person name="Halpern A.L."/>
            <person name="Lasken R.S."/>
            <person name="Nealson K."/>
            <person name="Friedman R."/>
            <person name="Venter J.C."/>
        </authorList>
    </citation>
    <scope>NUCLEOTIDE SEQUENCE [LARGE SCALE GENOMIC DNA]</scope>
</reference>
<dbReference type="SUPFAM" id="SSF51971">
    <property type="entry name" value="Nucleotide-binding domain"/>
    <property type="match status" value="1"/>
</dbReference>
<dbReference type="AlphaFoldDB" id="J5KQY0"/>
<dbReference type="EMBL" id="JH611164">
    <property type="protein sequence ID" value="EJP73851.1"/>
    <property type="molecule type" value="Genomic_DNA"/>
</dbReference>
<dbReference type="HOGENOM" id="CLU_007884_9_2_6"/>
<protein>
    <submittedName>
        <fullName evidence="3">D-amino acid dehydrogenase 3 small subunit</fullName>
    </submittedName>
</protein>
<dbReference type="Gene3D" id="3.50.50.60">
    <property type="entry name" value="FAD/NAD(P)-binding domain"/>
    <property type="match status" value="2"/>
</dbReference>
<evidence type="ECO:0000313" key="3">
    <source>
        <dbReference type="EMBL" id="EJP73851.1"/>
    </source>
</evidence>
<dbReference type="Proteomes" id="UP000010116">
    <property type="component" value="Unassembled WGS sequence"/>
</dbReference>
<name>J5KQY0_9GAMM</name>
<dbReference type="InterPro" id="IPR006076">
    <property type="entry name" value="FAD-dep_OxRdtase"/>
</dbReference>
<evidence type="ECO:0000313" key="4">
    <source>
        <dbReference type="Proteomes" id="UP000010116"/>
    </source>
</evidence>
<sequence>MKKIAIIGAGIAGITTAYSLAKRGHQVTVIDQRRYPAMATSYANGGQLSASNGETWNTSKNIVSGIKWMFKKDAPLLFNPSPNLQKYKWMFGFLAATLKGEHKNNTLHTIDLAKRAREIYFKIADEENIEFELLKKGILRFYDSEKEFKDDAIKAQWLEQEGMEWQILNPSEVEDLEPAFKNNKNAKKIVGGIYTKSDASGDIHKFCVNLEKVLVDKYNVKLSLDTEVRHISKQQDKLVLTSSKANTVINEEFENVVICAGVGTQAFADKLGDKMNVYPVKGYSITINLDDEISKNAAPYVSLIDQPVKIVASRLGDRFRVAGTAELAGINTDIRQDRIRPLLKWVKEFFPDVRTESYTPWAGLRPMTPNMMPLTHESKLKGVFYHTGHGHLGWTLSAATAELVADKLE</sequence>
<dbReference type="Gene3D" id="3.30.9.10">
    <property type="entry name" value="D-Amino Acid Oxidase, subunit A, domain 2"/>
    <property type="match status" value="1"/>
</dbReference>
<evidence type="ECO:0000259" key="2">
    <source>
        <dbReference type="Pfam" id="PF01266"/>
    </source>
</evidence>
<dbReference type="SUPFAM" id="SSF54373">
    <property type="entry name" value="FAD-linked reductases, C-terminal domain"/>
    <property type="match status" value="1"/>
</dbReference>
<dbReference type="NCBIfam" id="NF009074">
    <property type="entry name" value="PRK12409.1"/>
    <property type="match status" value="1"/>
</dbReference>
<proteinExistence type="predicted"/>
<feature type="domain" description="FAD dependent oxidoreductase" evidence="2">
    <location>
        <begin position="3"/>
        <end position="406"/>
    </location>
</feature>
<dbReference type="InterPro" id="IPR036188">
    <property type="entry name" value="FAD/NAD-bd_sf"/>
</dbReference>
<gene>
    <name evidence="3" type="ORF">NT02SARS_0498</name>
</gene>
<organism evidence="3 4">
    <name type="scientific">SAR86 cluster bacterium SAR86B</name>
    <dbReference type="NCBI Taxonomy" id="1123867"/>
    <lineage>
        <taxon>Bacteria</taxon>
        <taxon>Pseudomonadati</taxon>
        <taxon>Pseudomonadota</taxon>
        <taxon>Gammaproteobacteria</taxon>
        <taxon>SAR86 cluster</taxon>
    </lineage>
</organism>
<dbReference type="PANTHER" id="PTHR13847:SF289">
    <property type="entry name" value="GLYCINE OXIDASE"/>
    <property type="match status" value="1"/>
</dbReference>
<dbReference type="GO" id="GO:0016491">
    <property type="term" value="F:oxidoreductase activity"/>
    <property type="evidence" value="ECO:0007669"/>
    <property type="project" value="UniProtKB-KW"/>
</dbReference>
<accession>J5KQY0</accession>
<dbReference type="Pfam" id="PF01266">
    <property type="entry name" value="DAO"/>
    <property type="match status" value="1"/>
</dbReference>
<keyword evidence="1" id="KW-0560">Oxidoreductase</keyword>
<evidence type="ECO:0000256" key="1">
    <source>
        <dbReference type="ARBA" id="ARBA00023002"/>
    </source>
</evidence>
<dbReference type="PANTHER" id="PTHR13847">
    <property type="entry name" value="SARCOSINE DEHYDROGENASE-RELATED"/>
    <property type="match status" value="1"/>
</dbReference>